<evidence type="ECO:0000313" key="2">
    <source>
        <dbReference type="Proteomes" id="UP001196301"/>
    </source>
</evidence>
<gene>
    <name evidence="1" type="ORF">KQI20_09300</name>
</gene>
<proteinExistence type="predicted"/>
<accession>A0ABS6DXX9</accession>
<dbReference type="EMBL" id="JAHLOQ010000024">
    <property type="protein sequence ID" value="MBU5336634.1"/>
    <property type="molecule type" value="Genomic_DNA"/>
</dbReference>
<dbReference type="RefSeq" id="WP_216570069.1">
    <property type="nucleotide sequence ID" value="NZ_JAHLOQ010000024.1"/>
</dbReference>
<evidence type="ECO:0000313" key="1">
    <source>
        <dbReference type="EMBL" id="MBU5336634.1"/>
    </source>
</evidence>
<comment type="caution">
    <text evidence="1">The sequence shown here is derived from an EMBL/GenBank/DDBJ whole genome shotgun (WGS) entry which is preliminary data.</text>
</comment>
<name>A0ABS6DXX9_9FIRM</name>
<dbReference type="Proteomes" id="UP001196301">
    <property type="component" value="Unassembled WGS sequence"/>
</dbReference>
<reference evidence="1 2" key="1">
    <citation type="submission" date="2021-06" db="EMBL/GenBank/DDBJ databases">
        <authorList>
            <person name="Sun Q."/>
            <person name="Li D."/>
        </authorList>
    </citation>
    <scope>NUCLEOTIDE SEQUENCE [LARGE SCALE GENOMIC DNA]</scope>
    <source>
        <strain evidence="1 2">N19</strain>
    </source>
</reference>
<evidence type="ECO:0008006" key="3">
    <source>
        <dbReference type="Google" id="ProtNLM"/>
    </source>
</evidence>
<organism evidence="1 2">
    <name type="scientific">Intestinibacter bartlettii</name>
    <dbReference type="NCBI Taxonomy" id="261299"/>
    <lineage>
        <taxon>Bacteria</taxon>
        <taxon>Bacillati</taxon>
        <taxon>Bacillota</taxon>
        <taxon>Clostridia</taxon>
        <taxon>Peptostreptococcales</taxon>
        <taxon>Peptostreptococcaceae</taxon>
        <taxon>Intestinibacter</taxon>
    </lineage>
</organism>
<protein>
    <recommendedName>
        <fullName evidence="3">Replication initiator A N-terminal domain-containing protein</fullName>
    </recommendedName>
</protein>
<keyword evidence="2" id="KW-1185">Reference proteome</keyword>
<sequence length="129" mass="15079">MKFTMCGFSQQAALEFGLDTTDLYILRWIVDFMKSGRMRAMTLDGERYYWVSYQGIVDDMPLLYIKKDAVYKRLRHICDLGILKKKTVCCGGKYSYYTLGDNFGELCRFETASSNNFDDINSNQDMEYI</sequence>